<dbReference type="PROSITE" id="PS52050">
    <property type="entry name" value="WYL"/>
    <property type="match status" value="1"/>
</dbReference>
<reference evidence="4 6" key="1">
    <citation type="journal article" date="2021" name="ISME Commun">
        <title>Automated analysis of genomic sequences facilitates high-throughput and comprehensive description of bacteria.</title>
        <authorList>
            <person name="Hitch T.C.A."/>
        </authorList>
    </citation>
    <scope>NUCLEOTIDE SEQUENCE [LARGE SCALE GENOMIC DNA]</scope>
    <source>
        <strain evidence="4 6">Sanger_19</strain>
    </source>
</reference>
<evidence type="ECO:0000313" key="6">
    <source>
        <dbReference type="Proteomes" id="UP001209666"/>
    </source>
</evidence>
<dbReference type="AlphaFoldDB" id="A0AAW4WE84"/>
<dbReference type="PANTHER" id="PTHR34580">
    <property type="match status" value="1"/>
</dbReference>
<dbReference type="InterPro" id="IPR036390">
    <property type="entry name" value="WH_DNA-bd_sf"/>
</dbReference>
<accession>A0AAW4WE84</accession>
<dbReference type="Proteomes" id="UP001198893">
    <property type="component" value="Unassembled WGS sequence"/>
</dbReference>
<dbReference type="PANTHER" id="PTHR34580:SF1">
    <property type="entry name" value="PROTEIN PAFC"/>
    <property type="match status" value="1"/>
</dbReference>
<dbReference type="EMBL" id="JAJEQW010000016">
    <property type="protein sequence ID" value="MCC2243110.1"/>
    <property type="molecule type" value="Genomic_DNA"/>
</dbReference>
<protein>
    <submittedName>
        <fullName evidence="3">WYL domain-containing protein</fullName>
    </submittedName>
</protein>
<organism evidence="3 5">
    <name type="scientific">Roseburia amylophila</name>
    <dbReference type="NCBI Taxonomy" id="2981794"/>
    <lineage>
        <taxon>Bacteria</taxon>
        <taxon>Bacillati</taxon>
        <taxon>Bacillota</taxon>
        <taxon>Clostridia</taxon>
        <taxon>Lachnospirales</taxon>
        <taxon>Lachnospiraceae</taxon>
        <taxon>Roseburia</taxon>
    </lineage>
</organism>
<evidence type="ECO:0000259" key="1">
    <source>
        <dbReference type="Pfam" id="PF13280"/>
    </source>
</evidence>
<proteinExistence type="predicted"/>
<dbReference type="InterPro" id="IPR057727">
    <property type="entry name" value="WCX_dom"/>
</dbReference>
<dbReference type="InterPro" id="IPR051534">
    <property type="entry name" value="CBASS_pafABC_assoc_protein"/>
</dbReference>
<name>A0AAW4WE84_9FIRM</name>
<evidence type="ECO:0000259" key="2">
    <source>
        <dbReference type="Pfam" id="PF25583"/>
    </source>
</evidence>
<dbReference type="SUPFAM" id="SSF46785">
    <property type="entry name" value="Winged helix' DNA-binding domain"/>
    <property type="match status" value="1"/>
</dbReference>
<dbReference type="Proteomes" id="UP001209666">
    <property type="component" value="Unassembled WGS sequence"/>
</dbReference>
<gene>
    <name evidence="3" type="ORF">LKD47_12555</name>
    <name evidence="4" type="ORF">OCV43_01385</name>
</gene>
<keyword evidence="6" id="KW-1185">Reference proteome</keyword>
<sequence length="328" mass="38865">MGKTEHQKLKILYILELLYEQTDEKHAVRMRDIIAYLNQKGISAERKSIYRDLEMLQDFGVDILREQEYRGGYYIGSRDFELAELKLLVDAVQSSKFITQKKSRELIHKLEKLVSVYEAKQLQRQVVVTNRNKTINENIYYNIDMIYNGISGDVKIRFQYFSWNIEKEMELRRDGAFYEVSPLVLSWDDENYYLIAYDEEDKIIKHFRVDKMLKISLTRKKREGLKQFETFDIASYSKKTFGMFAGEEETVTLLCENDMIGVVIDRFGQEVNVRKADDMHFRARLHVAVSGQFYGWLCGLGEKVEIIEPAEMREKYVTYLQKIQNKYS</sequence>
<dbReference type="RefSeq" id="WP_227701022.1">
    <property type="nucleotide sequence ID" value="NZ_JAJEQW010000016.1"/>
</dbReference>
<comment type="caution">
    <text evidence="3">The sequence shown here is derived from an EMBL/GenBank/DDBJ whole genome shotgun (WGS) entry which is preliminary data.</text>
</comment>
<dbReference type="InterPro" id="IPR026881">
    <property type="entry name" value="WYL_dom"/>
</dbReference>
<dbReference type="Pfam" id="PF25583">
    <property type="entry name" value="WCX"/>
    <property type="match status" value="1"/>
</dbReference>
<reference evidence="4" key="3">
    <citation type="submission" date="2022-09" db="EMBL/GenBank/DDBJ databases">
        <authorList>
            <person name="Hitch T.C.A."/>
        </authorList>
    </citation>
    <scope>NUCLEOTIDE SEQUENCE</scope>
    <source>
        <strain evidence="4">Sanger_19</strain>
    </source>
</reference>
<evidence type="ECO:0000313" key="5">
    <source>
        <dbReference type="Proteomes" id="UP001198893"/>
    </source>
</evidence>
<feature type="domain" description="WYL" evidence="1">
    <location>
        <begin position="143"/>
        <end position="215"/>
    </location>
</feature>
<evidence type="ECO:0000313" key="3">
    <source>
        <dbReference type="EMBL" id="MCC2243110.1"/>
    </source>
</evidence>
<dbReference type="EMBL" id="JAOQKI010000001">
    <property type="protein sequence ID" value="MCU6715925.1"/>
    <property type="molecule type" value="Genomic_DNA"/>
</dbReference>
<evidence type="ECO:0000313" key="4">
    <source>
        <dbReference type="EMBL" id="MCU6715925.1"/>
    </source>
</evidence>
<feature type="domain" description="WCX" evidence="2">
    <location>
        <begin position="248"/>
        <end position="323"/>
    </location>
</feature>
<reference evidence="3" key="2">
    <citation type="submission" date="2021-10" db="EMBL/GenBank/DDBJ databases">
        <title>Anaerobic single-cell dispensing facilitates the cultivation of human gut bacteria.</title>
        <authorList>
            <person name="Afrizal A."/>
        </authorList>
    </citation>
    <scope>NUCLEOTIDE SEQUENCE</scope>
    <source>
        <strain evidence="3">CLA-AA-H204</strain>
    </source>
</reference>
<dbReference type="Pfam" id="PF13280">
    <property type="entry name" value="WYL"/>
    <property type="match status" value="1"/>
</dbReference>